<comment type="subcellular location">
    <subcellularLocation>
        <location evidence="1">Membrane</location>
        <topology evidence="1">Multi-pass membrane protein</topology>
    </subcellularLocation>
</comment>
<dbReference type="Pfam" id="PF13967">
    <property type="entry name" value="RSN1_TM"/>
    <property type="match status" value="1"/>
</dbReference>
<keyword evidence="4 8" id="KW-0812">Transmembrane</keyword>
<keyword evidence="3" id="KW-0813">Transport</keyword>
<feature type="region of interest" description="Disordered" evidence="7">
    <location>
        <begin position="719"/>
        <end position="795"/>
    </location>
</feature>
<feature type="transmembrane region" description="Helical" evidence="8">
    <location>
        <begin position="643"/>
        <end position="660"/>
    </location>
</feature>
<evidence type="ECO:0000259" key="12">
    <source>
        <dbReference type="Pfam" id="PF14703"/>
    </source>
</evidence>
<dbReference type="InterPro" id="IPR027815">
    <property type="entry name" value="CSC1/OSCA1-like_cyt"/>
</dbReference>
<feature type="transmembrane region" description="Helical" evidence="8">
    <location>
        <begin position="619"/>
        <end position="636"/>
    </location>
</feature>
<evidence type="ECO:0000256" key="3">
    <source>
        <dbReference type="ARBA" id="ARBA00022448"/>
    </source>
</evidence>
<dbReference type="Proteomes" id="UP001212841">
    <property type="component" value="Unassembled WGS sequence"/>
</dbReference>
<organism evidence="13 14">
    <name type="scientific">Rhizophlyctis rosea</name>
    <dbReference type="NCBI Taxonomy" id="64517"/>
    <lineage>
        <taxon>Eukaryota</taxon>
        <taxon>Fungi</taxon>
        <taxon>Fungi incertae sedis</taxon>
        <taxon>Chytridiomycota</taxon>
        <taxon>Chytridiomycota incertae sedis</taxon>
        <taxon>Chytridiomycetes</taxon>
        <taxon>Rhizophlyctidales</taxon>
        <taxon>Rhizophlyctidaceae</taxon>
        <taxon>Rhizophlyctis</taxon>
    </lineage>
</organism>
<keyword evidence="6 8" id="KW-0472">Membrane</keyword>
<evidence type="ECO:0000259" key="9">
    <source>
        <dbReference type="Pfam" id="PF02714"/>
    </source>
</evidence>
<evidence type="ECO:0000313" key="14">
    <source>
        <dbReference type="Proteomes" id="UP001212841"/>
    </source>
</evidence>
<sequence>MSTKAVNEQSENLPAFISAISLNGGLLVVFTTVFILIRNRIPIIYAPRTYLVKEPERSPPLSKGLFTWITEPWRVEEETFVARAGEDNYAVVYYCRQLFMLFGFISLVGAVILWPLHATARLWANLLLSYIYIGGTIFMILRMCAKASELHHEWLLHDKQKTELAGYTLLIRDIPSSWQDKDKLFALFDRVQPGRVVDVILHRHTEHLNELHVDHLKARANLENAIVKYQKAVTKHKKATGAGGDDIEMAGKDPKLPNLRPKHKTGFLGLVGPEVDSISTYRDELTINERVLKEKRDETLEAEHHADSAAFVVFSDLFAPHVAAGANLQHVPGLMGDKHAGVDPEDVVWENLGMEYIERNFRILVAYLGILGLVLSWGFVTGAISALGNLDDLARQNGAFAFFHNLDDKTKGFLQGVLPSLLVAILYSVLPIALRFFSKLSGLVTYGQIEHAVVAQYYGFLVFNVLLITTITGSIFSTLHDIFEKPEKLLELLGQTVPTVSNFFVNYIILQALLGPGMEILQIVPLIVRSLKLMLLTSTPRQIKEQSSPAEFQSGVALAKHSFIATLGIVYSVIAPLVSVITLVYFAVWSTVYTYNMQYVYANVHQTGGYFLHRTAQQLFLALYVHELVIVALFLLKKSWPQAALMILAFLITLAAHHHANIYDDLMETVPADMAMEQAHEEYQKALKEAERVQAAAPVLEELNPVSPMIPLQVIAPKEEKKEAPVEEKKEAESEVVTSVPNPDTSNKTVIVDPEDSQPSPMLDVPTPRSYTPTPTHSGSSHKQPSPAPTIPAPRPYQYPEPMYEGPPDYEQKFLHPAIRSAKLKCWVPKDVYGVGDADVKPDVVADGWLEWVDYFAEMDGEGKVTVSAEGIAGFEA</sequence>
<dbReference type="GO" id="GO:0005886">
    <property type="term" value="C:plasma membrane"/>
    <property type="evidence" value="ECO:0007669"/>
    <property type="project" value="TreeGrafter"/>
</dbReference>
<feature type="transmembrane region" description="Helical" evidence="8">
    <location>
        <begin position="98"/>
        <end position="116"/>
    </location>
</feature>
<keyword evidence="14" id="KW-1185">Reference proteome</keyword>
<dbReference type="PANTHER" id="PTHR13018">
    <property type="entry name" value="PROBABLE MEMBRANE PROTEIN DUF221-RELATED"/>
    <property type="match status" value="1"/>
</dbReference>
<evidence type="ECO:0000256" key="8">
    <source>
        <dbReference type="SAM" id="Phobius"/>
    </source>
</evidence>
<dbReference type="InterPro" id="IPR032880">
    <property type="entry name" value="CSC1/OSCA1-like_N"/>
</dbReference>
<reference evidence="13" key="1">
    <citation type="submission" date="2020-05" db="EMBL/GenBank/DDBJ databases">
        <title>Phylogenomic resolution of chytrid fungi.</title>
        <authorList>
            <person name="Stajich J.E."/>
            <person name="Amses K."/>
            <person name="Simmons R."/>
            <person name="Seto K."/>
            <person name="Myers J."/>
            <person name="Bonds A."/>
            <person name="Quandt C.A."/>
            <person name="Barry K."/>
            <person name="Liu P."/>
            <person name="Grigoriev I."/>
            <person name="Longcore J.E."/>
            <person name="James T.Y."/>
        </authorList>
    </citation>
    <scope>NUCLEOTIDE SEQUENCE</scope>
    <source>
        <strain evidence="13">JEL0318</strain>
    </source>
</reference>
<feature type="compositionally biased region" description="Pro residues" evidence="7">
    <location>
        <begin position="786"/>
        <end position="795"/>
    </location>
</feature>
<dbReference type="Pfam" id="PF14703">
    <property type="entry name" value="PHM7_cyt"/>
    <property type="match status" value="1"/>
</dbReference>
<evidence type="ECO:0000256" key="7">
    <source>
        <dbReference type="SAM" id="MobiDB-lite"/>
    </source>
</evidence>
<feature type="compositionally biased region" description="Polar residues" evidence="7">
    <location>
        <begin position="739"/>
        <end position="749"/>
    </location>
</feature>
<dbReference type="InterPro" id="IPR022257">
    <property type="entry name" value="PHM7_ext"/>
</dbReference>
<evidence type="ECO:0000256" key="5">
    <source>
        <dbReference type="ARBA" id="ARBA00022989"/>
    </source>
</evidence>
<dbReference type="AlphaFoldDB" id="A0AAD5X8H2"/>
<dbReference type="PANTHER" id="PTHR13018:SF139">
    <property type="entry name" value="PHOSPHATE METABOLISM PROTEIN 7"/>
    <property type="match status" value="1"/>
</dbReference>
<name>A0AAD5X8H2_9FUNG</name>
<protein>
    <recommendedName>
        <fullName evidence="15">DUF221-domain-containing protein</fullName>
    </recommendedName>
</protein>
<accession>A0AAD5X8H2</accession>
<feature type="transmembrane region" description="Helical" evidence="8">
    <location>
        <begin position="15"/>
        <end position="37"/>
    </location>
</feature>
<feature type="transmembrane region" description="Helical" evidence="8">
    <location>
        <begin position="364"/>
        <end position="387"/>
    </location>
</feature>
<dbReference type="InterPro" id="IPR003864">
    <property type="entry name" value="CSC1/OSCA1-like_7TM"/>
</dbReference>
<feature type="domain" description="CSC1/OSCA1-like cytosolic" evidence="12">
    <location>
        <begin position="167"/>
        <end position="351"/>
    </location>
</feature>
<feature type="domain" description="10TM putative phosphate transporter extracellular tail" evidence="10">
    <location>
        <begin position="807"/>
        <end position="868"/>
    </location>
</feature>
<dbReference type="Pfam" id="PF12621">
    <property type="entry name" value="PHM7_ext"/>
    <property type="match status" value="1"/>
</dbReference>
<evidence type="ECO:0000256" key="6">
    <source>
        <dbReference type="ARBA" id="ARBA00023136"/>
    </source>
</evidence>
<evidence type="ECO:0000256" key="2">
    <source>
        <dbReference type="ARBA" id="ARBA00007779"/>
    </source>
</evidence>
<feature type="transmembrane region" description="Helical" evidence="8">
    <location>
        <begin position="503"/>
        <end position="528"/>
    </location>
</feature>
<comment type="caution">
    <text evidence="13">The sequence shown here is derived from an EMBL/GenBank/DDBJ whole genome shotgun (WGS) entry which is preliminary data.</text>
</comment>
<evidence type="ECO:0000259" key="11">
    <source>
        <dbReference type="Pfam" id="PF13967"/>
    </source>
</evidence>
<evidence type="ECO:0000313" key="13">
    <source>
        <dbReference type="EMBL" id="KAJ3056041.1"/>
    </source>
</evidence>
<feature type="compositionally biased region" description="Polar residues" evidence="7">
    <location>
        <begin position="769"/>
        <end position="784"/>
    </location>
</feature>
<evidence type="ECO:0000259" key="10">
    <source>
        <dbReference type="Pfam" id="PF12621"/>
    </source>
</evidence>
<feature type="transmembrane region" description="Helical" evidence="8">
    <location>
        <begin position="563"/>
        <end position="588"/>
    </location>
</feature>
<feature type="compositionally biased region" description="Basic and acidic residues" evidence="7">
    <location>
        <begin position="719"/>
        <end position="733"/>
    </location>
</feature>
<dbReference type="InterPro" id="IPR045122">
    <property type="entry name" value="Csc1-like"/>
</dbReference>
<feature type="transmembrane region" description="Helical" evidence="8">
    <location>
        <begin position="413"/>
        <end position="437"/>
    </location>
</feature>
<evidence type="ECO:0000256" key="4">
    <source>
        <dbReference type="ARBA" id="ARBA00022692"/>
    </source>
</evidence>
<feature type="domain" description="CSC1/OSCA1-like N-terminal transmembrane" evidence="11">
    <location>
        <begin position="15"/>
        <end position="120"/>
    </location>
</feature>
<dbReference type="Pfam" id="PF02714">
    <property type="entry name" value="RSN1_7TM"/>
    <property type="match status" value="1"/>
</dbReference>
<evidence type="ECO:0000256" key="1">
    <source>
        <dbReference type="ARBA" id="ARBA00004141"/>
    </source>
</evidence>
<proteinExistence type="inferred from homology"/>
<gene>
    <name evidence="13" type="ORF">HK097_008278</name>
</gene>
<evidence type="ECO:0008006" key="15">
    <source>
        <dbReference type="Google" id="ProtNLM"/>
    </source>
</evidence>
<feature type="transmembrane region" description="Helical" evidence="8">
    <location>
        <begin position="122"/>
        <end position="141"/>
    </location>
</feature>
<dbReference type="GO" id="GO:0005227">
    <property type="term" value="F:calcium-activated cation channel activity"/>
    <property type="evidence" value="ECO:0007669"/>
    <property type="project" value="InterPro"/>
</dbReference>
<feature type="domain" description="CSC1/OSCA1-like 7TM region" evidence="9">
    <location>
        <begin position="364"/>
        <end position="634"/>
    </location>
</feature>
<comment type="similarity">
    <text evidence="2">Belongs to the CSC1 (TC 1.A.17) family.</text>
</comment>
<dbReference type="EMBL" id="JADGJD010000048">
    <property type="protein sequence ID" value="KAJ3056041.1"/>
    <property type="molecule type" value="Genomic_DNA"/>
</dbReference>
<keyword evidence="5 8" id="KW-1133">Transmembrane helix</keyword>
<feature type="transmembrane region" description="Helical" evidence="8">
    <location>
        <begin position="458"/>
        <end position="483"/>
    </location>
</feature>